<dbReference type="STRING" id="717606.PaecuDRAFT_0802"/>
<dbReference type="AlphaFoldDB" id="E0I580"/>
<reference evidence="6 7" key="1">
    <citation type="submission" date="2010-07" db="EMBL/GenBank/DDBJ databases">
        <title>The draft genome of Paenibacillus curdlanolyticus YK9.</title>
        <authorList>
            <consortium name="US DOE Joint Genome Institute (JGI-PGF)"/>
            <person name="Lucas S."/>
            <person name="Copeland A."/>
            <person name="Lapidus A."/>
            <person name="Cheng J.-F."/>
            <person name="Bruce D."/>
            <person name="Goodwin L."/>
            <person name="Pitluck S."/>
            <person name="Land M.L."/>
            <person name="Hauser L."/>
            <person name="Chang Y.-J."/>
            <person name="Jeffries C."/>
            <person name="Anderson I.J."/>
            <person name="Johnson E."/>
            <person name="Loganathan U."/>
            <person name="Mulhopadhyay B."/>
            <person name="Kyrpides N."/>
            <person name="Woyke T.J."/>
        </authorList>
    </citation>
    <scope>NUCLEOTIDE SEQUENCE [LARGE SCALE GENOMIC DNA]</scope>
    <source>
        <strain evidence="6 7">YK9</strain>
    </source>
</reference>
<feature type="compositionally biased region" description="Basic and acidic residues" evidence="3">
    <location>
        <begin position="29"/>
        <end position="47"/>
    </location>
</feature>
<feature type="transmembrane region" description="Helical" evidence="4">
    <location>
        <begin position="6"/>
        <end position="23"/>
    </location>
</feature>
<dbReference type="eggNOG" id="COG2204">
    <property type="taxonomic scope" value="Bacteria"/>
</dbReference>
<dbReference type="Gene3D" id="3.40.50.2300">
    <property type="match status" value="1"/>
</dbReference>
<dbReference type="RefSeq" id="WP_006036817.1">
    <property type="nucleotide sequence ID" value="NZ_AEDD01000002.1"/>
</dbReference>
<evidence type="ECO:0000259" key="5">
    <source>
        <dbReference type="PROSITE" id="PS50110"/>
    </source>
</evidence>
<evidence type="ECO:0000313" key="7">
    <source>
        <dbReference type="Proteomes" id="UP000005387"/>
    </source>
</evidence>
<dbReference type="SUPFAM" id="SSF52172">
    <property type="entry name" value="CheY-like"/>
    <property type="match status" value="1"/>
</dbReference>
<evidence type="ECO:0000256" key="3">
    <source>
        <dbReference type="SAM" id="MobiDB-lite"/>
    </source>
</evidence>
<keyword evidence="4" id="KW-0812">Transmembrane</keyword>
<dbReference type="Proteomes" id="UP000005387">
    <property type="component" value="Unassembled WGS sequence"/>
</dbReference>
<evidence type="ECO:0000256" key="4">
    <source>
        <dbReference type="SAM" id="Phobius"/>
    </source>
</evidence>
<keyword evidence="1 2" id="KW-0597">Phosphoprotein</keyword>
<dbReference type="PANTHER" id="PTHR44591">
    <property type="entry name" value="STRESS RESPONSE REGULATOR PROTEIN 1"/>
    <property type="match status" value="1"/>
</dbReference>
<keyword evidence="4" id="KW-1133">Transmembrane helix</keyword>
<feature type="domain" description="Response regulatory" evidence="5">
    <location>
        <begin position="75"/>
        <end position="189"/>
    </location>
</feature>
<protein>
    <submittedName>
        <fullName evidence="6">Response regulator receiver protein</fullName>
    </submittedName>
</protein>
<name>E0I580_9BACL</name>
<sequence>MLALIGSVIVITVVVTLIIMRGLRNRSLQRKDKPSNERNGKEAEKMLGHAQSGNRASAQHEEEMRIIRAVADKPTLLIVDDQIMIRLLIREVFESEGVRVLDAGNGRDAWELFRRHEVHFVLLDMNMPGMDGVEVLRGIRRIDPRVKSAFISAYGDPERLEEGERLGALRFFAKPFDIHTVKSFVLAELQADDRIRAAKLHSR</sequence>
<keyword evidence="7" id="KW-1185">Reference proteome</keyword>
<dbReference type="InterPro" id="IPR001789">
    <property type="entry name" value="Sig_transdc_resp-reg_receiver"/>
</dbReference>
<dbReference type="Pfam" id="PF00072">
    <property type="entry name" value="Response_reg"/>
    <property type="match status" value="1"/>
</dbReference>
<dbReference type="EMBL" id="AEDD01000002">
    <property type="protein sequence ID" value="EFM12122.1"/>
    <property type="molecule type" value="Genomic_DNA"/>
</dbReference>
<dbReference type="SMART" id="SM00448">
    <property type="entry name" value="REC"/>
    <property type="match status" value="1"/>
</dbReference>
<feature type="region of interest" description="Disordered" evidence="3">
    <location>
        <begin position="28"/>
        <end position="58"/>
    </location>
</feature>
<organism evidence="6 7">
    <name type="scientific">Paenibacillus curdlanolyticus YK9</name>
    <dbReference type="NCBI Taxonomy" id="717606"/>
    <lineage>
        <taxon>Bacteria</taxon>
        <taxon>Bacillati</taxon>
        <taxon>Bacillota</taxon>
        <taxon>Bacilli</taxon>
        <taxon>Bacillales</taxon>
        <taxon>Paenibacillaceae</taxon>
        <taxon>Paenibacillus</taxon>
    </lineage>
</organism>
<evidence type="ECO:0000256" key="2">
    <source>
        <dbReference type="PROSITE-ProRule" id="PRU00169"/>
    </source>
</evidence>
<dbReference type="OrthoDB" id="9808843at2"/>
<dbReference type="GO" id="GO:0000160">
    <property type="term" value="P:phosphorelay signal transduction system"/>
    <property type="evidence" value="ECO:0007669"/>
    <property type="project" value="InterPro"/>
</dbReference>
<keyword evidence="4" id="KW-0472">Membrane</keyword>
<evidence type="ECO:0000313" key="6">
    <source>
        <dbReference type="EMBL" id="EFM12122.1"/>
    </source>
</evidence>
<accession>E0I580</accession>
<feature type="modified residue" description="4-aspartylphosphate" evidence="2">
    <location>
        <position position="124"/>
    </location>
</feature>
<gene>
    <name evidence="6" type="ORF">PaecuDRAFT_0802</name>
</gene>
<evidence type="ECO:0000256" key="1">
    <source>
        <dbReference type="ARBA" id="ARBA00022553"/>
    </source>
</evidence>
<dbReference type="PROSITE" id="PS50110">
    <property type="entry name" value="RESPONSE_REGULATORY"/>
    <property type="match status" value="1"/>
</dbReference>
<dbReference type="InterPro" id="IPR050595">
    <property type="entry name" value="Bact_response_regulator"/>
</dbReference>
<dbReference type="InterPro" id="IPR011006">
    <property type="entry name" value="CheY-like_superfamily"/>
</dbReference>
<proteinExistence type="predicted"/>
<dbReference type="PANTHER" id="PTHR44591:SF3">
    <property type="entry name" value="RESPONSE REGULATORY DOMAIN-CONTAINING PROTEIN"/>
    <property type="match status" value="1"/>
</dbReference>